<dbReference type="GO" id="GO:0005886">
    <property type="term" value="C:plasma membrane"/>
    <property type="evidence" value="ECO:0007669"/>
    <property type="project" value="UniProtKB-SubCell"/>
</dbReference>
<dbReference type="InterPro" id="IPR011701">
    <property type="entry name" value="MFS"/>
</dbReference>
<dbReference type="PROSITE" id="PS50850">
    <property type="entry name" value="MFS"/>
    <property type="match status" value="1"/>
</dbReference>
<feature type="transmembrane region" description="Helical" evidence="6">
    <location>
        <begin position="300"/>
        <end position="322"/>
    </location>
</feature>
<dbReference type="SUPFAM" id="SSF103473">
    <property type="entry name" value="MFS general substrate transporter"/>
    <property type="match status" value="1"/>
</dbReference>
<keyword evidence="9" id="KW-1185">Reference proteome</keyword>
<evidence type="ECO:0000256" key="6">
    <source>
        <dbReference type="SAM" id="Phobius"/>
    </source>
</evidence>
<dbReference type="GO" id="GO:0022857">
    <property type="term" value="F:transmembrane transporter activity"/>
    <property type="evidence" value="ECO:0007669"/>
    <property type="project" value="InterPro"/>
</dbReference>
<reference evidence="8 9" key="1">
    <citation type="submission" date="2012-01" db="EMBL/GenBank/DDBJ databases">
        <title>Improved High-Quality Draft sequence of Saccharomonospora xinjiangensis XJ-54.</title>
        <authorList>
            <consortium name="US DOE Joint Genome Institute"/>
            <person name="Lucas S."/>
            <person name="Han J."/>
            <person name="Lapidus A."/>
            <person name="Cheng J.-F."/>
            <person name="Goodwin L."/>
            <person name="Pitluck S."/>
            <person name="Peters L."/>
            <person name="Mikhailova N."/>
            <person name="Teshima H."/>
            <person name="Detter J.C."/>
            <person name="Han C."/>
            <person name="Tapia R."/>
            <person name="Land M."/>
            <person name="Hauser L."/>
            <person name="Kyrpides N."/>
            <person name="Ivanova N."/>
            <person name="Pagani I."/>
            <person name="Brambilla E.-M."/>
            <person name="Klenk H.-P."/>
            <person name="Woyke T."/>
        </authorList>
    </citation>
    <scope>NUCLEOTIDE SEQUENCE [LARGE SCALE GENOMIC DNA]</scope>
    <source>
        <strain evidence="8 9">XJ-54</strain>
    </source>
</reference>
<evidence type="ECO:0000256" key="1">
    <source>
        <dbReference type="ARBA" id="ARBA00004651"/>
    </source>
</evidence>
<feature type="transmembrane region" description="Helical" evidence="6">
    <location>
        <begin position="363"/>
        <end position="381"/>
    </location>
</feature>
<keyword evidence="2" id="KW-1003">Cell membrane</keyword>
<keyword evidence="4 6" id="KW-1133">Transmembrane helix</keyword>
<feature type="transmembrane region" description="Helical" evidence="6">
    <location>
        <begin position="54"/>
        <end position="73"/>
    </location>
</feature>
<evidence type="ECO:0000256" key="3">
    <source>
        <dbReference type="ARBA" id="ARBA00022692"/>
    </source>
</evidence>
<dbReference type="Gene3D" id="1.20.1250.20">
    <property type="entry name" value="MFS general substrate transporter like domains"/>
    <property type="match status" value="1"/>
</dbReference>
<comment type="subcellular location">
    <subcellularLocation>
        <location evidence="1">Cell membrane</location>
        <topology evidence="1">Multi-pass membrane protein</topology>
    </subcellularLocation>
</comment>
<dbReference type="Pfam" id="PF07690">
    <property type="entry name" value="MFS_1"/>
    <property type="match status" value="1"/>
</dbReference>
<accession>I0V246</accession>
<gene>
    <name evidence="8" type="ORF">SacxiDRAFT_1962</name>
</gene>
<feature type="transmembrane region" description="Helical" evidence="6">
    <location>
        <begin position="334"/>
        <end position="357"/>
    </location>
</feature>
<evidence type="ECO:0000259" key="7">
    <source>
        <dbReference type="PROSITE" id="PS50850"/>
    </source>
</evidence>
<feature type="transmembrane region" description="Helical" evidence="6">
    <location>
        <begin position="80"/>
        <end position="99"/>
    </location>
</feature>
<feature type="transmembrane region" description="Helical" evidence="6">
    <location>
        <begin position="274"/>
        <end position="294"/>
    </location>
</feature>
<feature type="transmembrane region" description="Helical" evidence="6">
    <location>
        <begin position="247"/>
        <end position="267"/>
    </location>
</feature>
<feature type="transmembrane region" description="Helical" evidence="6">
    <location>
        <begin position="166"/>
        <end position="186"/>
    </location>
</feature>
<protein>
    <submittedName>
        <fullName evidence="8">Arabinose efflux permease family protein</fullName>
    </submittedName>
</protein>
<dbReference type="CDD" id="cd17324">
    <property type="entry name" value="MFS_NepI_like"/>
    <property type="match status" value="1"/>
</dbReference>
<keyword evidence="3 6" id="KW-0812">Transmembrane</keyword>
<dbReference type="PANTHER" id="PTHR43124:SF3">
    <property type="entry name" value="CHLORAMPHENICOL EFFLUX PUMP RV0191"/>
    <property type="match status" value="1"/>
</dbReference>
<dbReference type="RefSeq" id="WP_006238349.1">
    <property type="nucleotide sequence ID" value="NZ_JH636049.1"/>
</dbReference>
<sequence length="414" mass="41794">MRSDPRSDRLPIGALLALTTAAFITVLTEALPAGVLPGISRDLGISESAAGQTVTVYAIGTALSAIPLSSLTAGWPRKRVLLIGAAGFAVANTVTAIAGNVPLLMGARFVAGIAAGLVWALLAGYARRLAPEGQEGRAIAVVMAGIPAALSLGVPAGTFLGEAFGWRLTFGAITVVAVVLIAWIMAVVPDRPGTRAHGRLPMARTLATPGVAVVLVVTTVFVLAHTIGYTYVAAFLSGAGMSGHIDVALLVFGIASMVSIWIVGVHIDRRLRLLSIASVIMVAVASTALALVSGDVVTTYIALALWGLGWGGVPTLLQTAVGKAGGVYADTAQAALVTVWNGAMAAGGAAGGVLLGFLDASELPLGVAVLLVPVFIAVLAAHRHGFPASKPAQQSDVCDLNVTATTAPSVVENS</sequence>
<evidence type="ECO:0000313" key="9">
    <source>
        <dbReference type="Proteomes" id="UP000004691"/>
    </source>
</evidence>
<dbReference type="Proteomes" id="UP000004691">
    <property type="component" value="Unassembled WGS sequence"/>
</dbReference>
<dbReference type="InterPro" id="IPR050189">
    <property type="entry name" value="MFS_Efflux_Transporters"/>
</dbReference>
<keyword evidence="5 6" id="KW-0472">Membrane</keyword>
<feature type="transmembrane region" description="Helical" evidence="6">
    <location>
        <begin position="138"/>
        <end position="160"/>
    </location>
</feature>
<evidence type="ECO:0000313" key="8">
    <source>
        <dbReference type="EMBL" id="EID54199.1"/>
    </source>
</evidence>
<feature type="transmembrane region" description="Helical" evidence="6">
    <location>
        <begin position="206"/>
        <end position="227"/>
    </location>
</feature>
<dbReference type="AlphaFoldDB" id="I0V246"/>
<dbReference type="HOGENOM" id="CLU_001265_61_1_11"/>
<evidence type="ECO:0000256" key="5">
    <source>
        <dbReference type="ARBA" id="ARBA00023136"/>
    </source>
</evidence>
<dbReference type="OrthoDB" id="2810795at2"/>
<name>I0V246_9PSEU</name>
<feature type="domain" description="Major facilitator superfamily (MFS) profile" evidence="7">
    <location>
        <begin position="14"/>
        <end position="384"/>
    </location>
</feature>
<dbReference type="EMBL" id="JH636049">
    <property type="protein sequence ID" value="EID54199.1"/>
    <property type="molecule type" value="Genomic_DNA"/>
</dbReference>
<dbReference type="PANTHER" id="PTHR43124">
    <property type="entry name" value="PURINE EFFLUX PUMP PBUE"/>
    <property type="match status" value="1"/>
</dbReference>
<dbReference type="InterPro" id="IPR020846">
    <property type="entry name" value="MFS_dom"/>
</dbReference>
<proteinExistence type="predicted"/>
<feature type="transmembrane region" description="Helical" evidence="6">
    <location>
        <begin position="105"/>
        <end position="126"/>
    </location>
</feature>
<dbReference type="InterPro" id="IPR036259">
    <property type="entry name" value="MFS_trans_sf"/>
</dbReference>
<evidence type="ECO:0000256" key="2">
    <source>
        <dbReference type="ARBA" id="ARBA00022475"/>
    </source>
</evidence>
<organism evidence="8 9">
    <name type="scientific">Saccharomonospora xinjiangensis XJ-54</name>
    <dbReference type="NCBI Taxonomy" id="882086"/>
    <lineage>
        <taxon>Bacteria</taxon>
        <taxon>Bacillati</taxon>
        <taxon>Actinomycetota</taxon>
        <taxon>Actinomycetes</taxon>
        <taxon>Pseudonocardiales</taxon>
        <taxon>Pseudonocardiaceae</taxon>
        <taxon>Saccharomonospora</taxon>
    </lineage>
</organism>
<evidence type="ECO:0000256" key="4">
    <source>
        <dbReference type="ARBA" id="ARBA00022989"/>
    </source>
</evidence>
<dbReference type="eggNOG" id="COG2814">
    <property type="taxonomic scope" value="Bacteria"/>
</dbReference>